<evidence type="ECO:0000313" key="1">
    <source>
        <dbReference type="EMBL" id="SFZ80440.1"/>
    </source>
</evidence>
<dbReference type="KEGG" id="tmar:MARIT_0545"/>
<organism evidence="1 2">
    <name type="scientific">Tenacibaculum maritimum NCIMB 2154</name>
    <dbReference type="NCBI Taxonomy" id="1349785"/>
    <lineage>
        <taxon>Bacteria</taxon>
        <taxon>Pseudomonadati</taxon>
        <taxon>Bacteroidota</taxon>
        <taxon>Flavobacteriia</taxon>
        <taxon>Flavobacteriales</taxon>
        <taxon>Flavobacteriaceae</taxon>
        <taxon>Tenacibaculum</taxon>
    </lineage>
</organism>
<keyword evidence="2" id="KW-1185">Reference proteome</keyword>
<reference evidence="1 2" key="1">
    <citation type="submission" date="2016-11" db="EMBL/GenBank/DDBJ databases">
        <authorList>
            <person name="Jaros S."/>
            <person name="Januszkiewicz K."/>
            <person name="Wedrychowicz H."/>
        </authorList>
    </citation>
    <scope>NUCLEOTIDE SEQUENCE [LARGE SCALE GENOMIC DNA]</scope>
    <source>
        <strain evidence="1">NCIMB 2154T</strain>
    </source>
</reference>
<gene>
    <name evidence="1" type="ORF">MARIT_0545</name>
</gene>
<accession>A0A2H1E6P0</accession>
<name>A0A2H1E6P0_9FLAO</name>
<dbReference type="Proteomes" id="UP000231564">
    <property type="component" value="Chromosome MARIT"/>
</dbReference>
<dbReference type="AlphaFoldDB" id="A0A2H1E6P0"/>
<dbReference type="RefSeq" id="WP_100210682.1">
    <property type="nucleotide sequence ID" value="NZ_CP138495.1"/>
</dbReference>
<sequence length="94" mass="10803">MGKKRLCKVCSTDISHKKRGAKYCAAYCRQKDVITRQRENIKFEDTYTQKYNFALSLGFNSVTDALGGIGKNEFNKKFKKTQDMGLKKKSTIHN</sequence>
<dbReference type="GeneID" id="47722144"/>
<proteinExistence type="predicted"/>
<protein>
    <submittedName>
        <fullName evidence="1">Uncharacterized protein</fullName>
    </submittedName>
</protein>
<dbReference type="EMBL" id="LT634361">
    <property type="protein sequence ID" value="SFZ80440.1"/>
    <property type="molecule type" value="Genomic_DNA"/>
</dbReference>
<evidence type="ECO:0000313" key="2">
    <source>
        <dbReference type="Proteomes" id="UP000231564"/>
    </source>
</evidence>